<feature type="signal peptide" evidence="2">
    <location>
        <begin position="1"/>
        <end position="19"/>
    </location>
</feature>
<keyword evidence="2" id="KW-0732">Signal</keyword>
<evidence type="ECO:0000256" key="2">
    <source>
        <dbReference type="SAM" id="SignalP"/>
    </source>
</evidence>
<sequence>MLTLRIAITAAAVFATALAAPVSSYAEDDPTGGGIECGLYDCEVEVDVPGQAGGQEGGSGGTSGGGSSSGNDDGSLENADGTYDRVCTYTLADPQPPAGSLDWEGHEPGDGAVYEKSCSVAPDGEEDLWVAEMVWLAEPPEQETVDPAVLAQRAVDSMTLLGPDIASPRAAGKYTVGVPLWMWVNQSATTYGPNTASASAGGITVTATAKVSKVVWKMGDGASVTCNGPGTPYQAPEGMAQSPTCGHVYSKTSAGARSGKFPVTATSTWTIDWEGGGAAGQLTEIRETDVQVAIGELQVVR</sequence>
<feature type="chain" id="PRO_5046078062" description="ATP/GTP-binding protein" evidence="2">
    <location>
        <begin position="20"/>
        <end position="301"/>
    </location>
</feature>
<dbReference type="RefSeq" id="WP_307530785.1">
    <property type="nucleotide sequence ID" value="NZ_JAUSZI010000002.1"/>
</dbReference>
<dbReference type="Proteomes" id="UP001230328">
    <property type="component" value="Unassembled WGS sequence"/>
</dbReference>
<gene>
    <name evidence="3" type="ORF">QF035_011071</name>
</gene>
<name>A0ABU0TF74_9ACTN</name>
<organism evidence="3 4">
    <name type="scientific">Streptomyces umbrinus</name>
    <dbReference type="NCBI Taxonomy" id="67370"/>
    <lineage>
        <taxon>Bacteria</taxon>
        <taxon>Bacillati</taxon>
        <taxon>Actinomycetota</taxon>
        <taxon>Actinomycetes</taxon>
        <taxon>Kitasatosporales</taxon>
        <taxon>Streptomycetaceae</taxon>
        <taxon>Streptomyces</taxon>
        <taxon>Streptomyces phaeochromogenes group</taxon>
    </lineage>
</organism>
<protein>
    <recommendedName>
        <fullName evidence="5">ATP/GTP-binding protein</fullName>
    </recommendedName>
</protein>
<keyword evidence="4" id="KW-1185">Reference proteome</keyword>
<accession>A0ABU0TF74</accession>
<feature type="region of interest" description="Disordered" evidence="1">
    <location>
        <begin position="48"/>
        <end position="79"/>
    </location>
</feature>
<feature type="compositionally biased region" description="Gly residues" evidence="1">
    <location>
        <begin position="51"/>
        <end position="68"/>
    </location>
</feature>
<evidence type="ECO:0000313" key="4">
    <source>
        <dbReference type="Proteomes" id="UP001230328"/>
    </source>
</evidence>
<proteinExistence type="predicted"/>
<comment type="caution">
    <text evidence="3">The sequence shown here is derived from an EMBL/GenBank/DDBJ whole genome shotgun (WGS) entry which is preliminary data.</text>
</comment>
<evidence type="ECO:0008006" key="5">
    <source>
        <dbReference type="Google" id="ProtNLM"/>
    </source>
</evidence>
<evidence type="ECO:0000256" key="1">
    <source>
        <dbReference type="SAM" id="MobiDB-lite"/>
    </source>
</evidence>
<reference evidence="3 4" key="1">
    <citation type="submission" date="2023-07" db="EMBL/GenBank/DDBJ databases">
        <title>Comparative genomics of wheat-associated soil bacteria to identify genetic determinants of phenazine resistance.</title>
        <authorList>
            <person name="Mouncey N."/>
        </authorList>
    </citation>
    <scope>NUCLEOTIDE SEQUENCE [LARGE SCALE GENOMIC DNA]</scope>
    <source>
        <strain evidence="3 4">V2I4</strain>
    </source>
</reference>
<dbReference type="EMBL" id="JAUSZI010000002">
    <property type="protein sequence ID" value="MDQ1033489.1"/>
    <property type="molecule type" value="Genomic_DNA"/>
</dbReference>
<evidence type="ECO:0000313" key="3">
    <source>
        <dbReference type="EMBL" id="MDQ1033489.1"/>
    </source>
</evidence>